<protein>
    <submittedName>
        <fullName evidence="1">Uncharacterized protein</fullName>
    </submittedName>
</protein>
<evidence type="ECO:0000313" key="1">
    <source>
        <dbReference type="EMBL" id="KAL0488024.1"/>
    </source>
</evidence>
<gene>
    <name evidence="1" type="ORF">AKO1_015212</name>
</gene>
<keyword evidence="2" id="KW-1185">Reference proteome</keyword>
<reference evidence="1 2" key="1">
    <citation type="submission" date="2024-03" db="EMBL/GenBank/DDBJ databases">
        <title>The Acrasis kona genome and developmental transcriptomes reveal deep origins of eukaryotic multicellular pathways.</title>
        <authorList>
            <person name="Sheikh S."/>
            <person name="Fu C.-J."/>
            <person name="Brown M.W."/>
            <person name="Baldauf S.L."/>
        </authorList>
    </citation>
    <scope>NUCLEOTIDE SEQUENCE [LARGE SCALE GENOMIC DNA]</scope>
    <source>
        <strain evidence="1 2">ATCC MYA-3509</strain>
    </source>
</reference>
<dbReference type="Proteomes" id="UP001431209">
    <property type="component" value="Unassembled WGS sequence"/>
</dbReference>
<comment type="caution">
    <text evidence="1">The sequence shown here is derived from an EMBL/GenBank/DDBJ whole genome shotgun (WGS) entry which is preliminary data.</text>
</comment>
<feature type="non-terminal residue" evidence="1">
    <location>
        <position position="519"/>
    </location>
</feature>
<accession>A0AAW2ZH59</accession>
<organism evidence="1 2">
    <name type="scientific">Acrasis kona</name>
    <dbReference type="NCBI Taxonomy" id="1008807"/>
    <lineage>
        <taxon>Eukaryota</taxon>
        <taxon>Discoba</taxon>
        <taxon>Heterolobosea</taxon>
        <taxon>Tetramitia</taxon>
        <taxon>Eutetramitia</taxon>
        <taxon>Acrasidae</taxon>
        <taxon>Acrasis</taxon>
    </lineage>
</organism>
<proteinExistence type="predicted"/>
<sequence length="519" mass="59402">LYVLHTLVLRHQNSDKFVELLAGASGINVLLDFYDKKLTSNLEDKPSNSKYSYARRPMVKLGSNMPMAHHIMRSPGRRPRLQTRSYSSLVDIRRTSTTPRDYSQIFGATSPTALPADMLTQTLPATPDIDKKIITSPVNNNAVPTPTVSSPLGLKMNIPKLQLPVHAPEKTNTLSTRSSRRIQHDGHPSTYVHLESLRLSIDTMKTNGGQNQQPREAHERNVTDVFASLSAKLGELYIAGDLTHLVPIRRDLDKLHKADQPNHQDTTLKSTIMETSSEELIVQKVDPMTLITSQCSKTYIKQYLVLSILRRLTENTTLRKFSRSPVNLFMAEINRDRNTNSKDQDLSNENLDIIYHILSQYAQDVEAKYFKLWKSINQKTGNQLTNKTQYDPTRDRALKKYDVFLWRWTGIAEQILENEDWTQLDAQLSSLSRYLKSCTSRVQASQCAAVCLETLLKIQGACRRRSRDATSGQYSFKDRIVVHMTHRLLEIFDHVMDGPERHPLLMEFFYFNLIDNEDN</sequence>
<name>A0AAW2ZH59_9EUKA</name>
<dbReference type="AlphaFoldDB" id="A0AAW2ZH59"/>
<feature type="non-terminal residue" evidence="1">
    <location>
        <position position="1"/>
    </location>
</feature>
<dbReference type="EMBL" id="JAOPGA020001392">
    <property type="protein sequence ID" value="KAL0488024.1"/>
    <property type="molecule type" value="Genomic_DNA"/>
</dbReference>
<evidence type="ECO:0000313" key="2">
    <source>
        <dbReference type="Proteomes" id="UP001431209"/>
    </source>
</evidence>